<keyword evidence="1 3" id="KW-0533">Nickel</keyword>
<reference evidence="5" key="1">
    <citation type="submission" date="2019-04" db="EMBL/GenBank/DDBJ databases">
        <title>Evolution of Biomass-Degrading Anaerobic Consortia Revealed by Metagenomics.</title>
        <authorList>
            <person name="Peng X."/>
        </authorList>
    </citation>
    <scope>NUCLEOTIDE SEQUENCE</scope>
    <source>
        <strain evidence="5">SIG551</strain>
    </source>
</reference>
<dbReference type="GO" id="GO:0016151">
    <property type="term" value="F:nickel cation binding"/>
    <property type="evidence" value="ECO:0007669"/>
    <property type="project" value="UniProtKB-UniRule"/>
</dbReference>
<dbReference type="GO" id="GO:0016829">
    <property type="term" value="F:lyase activity"/>
    <property type="evidence" value="ECO:0007669"/>
    <property type="project" value="UniProtKB-UniRule"/>
</dbReference>
<evidence type="ECO:0000313" key="5">
    <source>
        <dbReference type="EMBL" id="MBE6832046.1"/>
    </source>
</evidence>
<comment type="function">
    <text evidence="3">Involved in the biosynthesis of a nickel-pincer cofactor ((SCS)Ni(II) pincer complex). Binds Ni(2+), and functions in nickel delivery to pyridinium-3,5-bisthiocarboxylic acid mononucleotide (P2TMN), to form the mature cofactor. Is thus probably required for the activation of nickel-pincer cofactor-dependent enzymes.</text>
</comment>
<evidence type="ECO:0000313" key="6">
    <source>
        <dbReference type="Proteomes" id="UP000754750"/>
    </source>
</evidence>
<dbReference type="InterPro" id="IPR002822">
    <property type="entry name" value="Ni_insertion"/>
</dbReference>
<dbReference type="NCBIfam" id="TIGR00299">
    <property type="entry name" value="nickel pincer cofactor biosynthesis protein LarC"/>
    <property type="match status" value="1"/>
</dbReference>
<proteinExistence type="inferred from homology"/>
<feature type="region of interest" description="Disordered" evidence="4">
    <location>
        <begin position="147"/>
        <end position="167"/>
    </location>
</feature>
<keyword evidence="2 3" id="KW-0456">Lyase</keyword>
<dbReference type="AlphaFoldDB" id="A0A928KSD2"/>
<dbReference type="PANTHER" id="PTHR36566:SF1">
    <property type="entry name" value="PYRIDINIUM-3,5-BISTHIOCARBOXYLIC ACID MONONUCLEOTIDE NICKEL INSERTION PROTEIN"/>
    <property type="match status" value="1"/>
</dbReference>
<protein>
    <recommendedName>
        <fullName evidence="3">Pyridinium-3,5-bisthiocarboxylic acid mononucleotide nickel insertion protein</fullName>
        <shortName evidence="3">P2TMN nickel insertion protein</shortName>
        <ecNumber evidence="3">4.99.1.12</ecNumber>
    </recommendedName>
    <alternativeName>
        <fullName evidence="3">Nickel-pincer cofactor biosynthesis protein LarC</fullName>
    </alternativeName>
</protein>
<comment type="similarity">
    <text evidence="3">Belongs to the LarC family.</text>
</comment>
<dbReference type="EC" id="4.99.1.12" evidence="3"/>
<organism evidence="5 6">
    <name type="scientific">Faecalispora sporosphaeroides</name>
    <dbReference type="NCBI Taxonomy" id="1549"/>
    <lineage>
        <taxon>Bacteria</taxon>
        <taxon>Bacillati</taxon>
        <taxon>Bacillota</taxon>
        <taxon>Clostridia</taxon>
        <taxon>Eubacteriales</taxon>
        <taxon>Oscillospiraceae</taxon>
        <taxon>Faecalispora</taxon>
    </lineage>
</organism>
<comment type="caution">
    <text evidence="5">The sequence shown here is derived from an EMBL/GenBank/DDBJ whole genome shotgun (WGS) entry which is preliminary data.</text>
</comment>
<dbReference type="GO" id="GO:0051604">
    <property type="term" value="P:protein maturation"/>
    <property type="evidence" value="ECO:0007669"/>
    <property type="project" value="UniProtKB-UniRule"/>
</dbReference>
<dbReference type="HAMAP" id="MF_01074">
    <property type="entry name" value="LarC"/>
    <property type="match status" value="1"/>
</dbReference>
<evidence type="ECO:0000256" key="3">
    <source>
        <dbReference type="HAMAP-Rule" id="MF_01074"/>
    </source>
</evidence>
<dbReference type="Pfam" id="PF01969">
    <property type="entry name" value="Ni_insertion"/>
    <property type="match status" value="1"/>
</dbReference>
<evidence type="ECO:0000256" key="1">
    <source>
        <dbReference type="ARBA" id="ARBA00022596"/>
    </source>
</evidence>
<dbReference type="PANTHER" id="PTHR36566">
    <property type="entry name" value="NICKEL INSERTION PROTEIN-RELATED"/>
    <property type="match status" value="1"/>
</dbReference>
<dbReference type="RefSeq" id="WP_326839657.1">
    <property type="nucleotide sequence ID" value="NZ_SVNY01000001.1"/>
</dbReference>
<gene>
    <name evidence="3 5" type="primary">larC</name>
    <name evidence="5" type="ORF">E7512_00420</name>
</gene>
<dbReference type="Gene3D" id="3.30.70.1380">
    <property type="entry name" value="Transcriptional regulatory protein pf0864 domain like"/>
    <property type="match status" value="1"/>
</dbReference>
<comment type="catalytic activity">
    <reaction evidence="3">
        <text>Ni(II)-pyridinium-3,5-bisthiocarboxylate mononucleotide = pyridinium-3,5-bisthiocarboxylate mononucleotide + Ni(2+)</text>
        <dbReference type="Rhea" id="RHEA:54784"/>
        <dbReference type="ChEBI" id="CHEBI:49786"/>
        <dbReference type="ChEBI" id="CHEBI:137372"/>
        <dbReference type="ChEBI" id="CHEBI:137373"/>
        <dbReference type="EC" id="4.99.1.12"/>
    </reaction>
</comment>
<dbReference type="EMBL" id="SVNY01000001">
    <property type="protein sequence ID" value="MBE6832046.1"/>
    <property type="molecule type" value="Genomic_DNA"/>
</dbReference>
<evidence type="ECO:0000256" key="2">
    <source>
        <dbReference type="ARBA" id="ARBA00023239"/>
    </source>
</evidence>
<evidence type="ECO:0000256" key="4">
    <source>
        <dbReference type="SAM" id="MobiDB-lite"/>
    </source>
</evidence>
<dbReference type="Proteomes" id="UP000754750">
    <property type="component" value="Unassembled WGS sequence"/>
</dbReference>
<accession>A0A928KSD2</accession>
<name>A0A928KSD2_9FIRM</name>
<sequence>MKTLYMDCFSGISGNMTIGAFLDLGVDKELLLRELEKLHVDGYRIEINKKQKNGITGTYFDVILEEAPSSHQEEVPGADQESDAEQKALPRCTCKHRRAYCICGKNKLPDKYGRKKKKHKEKHKYHLSHDGKHSHTEEVYSLLGHGEAHHNHTHDDHHEHHEHDLHEHEHEYGHKHIHGHTHAPHRNLQDITEIIDGSELSDRVKQLSKKMFSYVAEAEAKVHGKPIEKVHFHEVGAIDSIIDIVGTAICVDSLNPGRIVASPLPVGSGFVRCQHGLIPVPAPATLEIIQKGGIPVYANGIKKELATPTGAAILAALAGEYGPQPEMEVHAVGYGAGLYDLEIPNTLRLILGETISAKEKPEPQSGVILAETNIDDTTGEVLGYVMGRLLEAGALDVFFTPIYMKKCRPAVTLSFLCEASLVQALEQIVFEETSTIGIRRIPVQRTVMDRVYETADTPYGKIRVKKVTYGGTVKRYGEFEDVKAAAERHGVPIQKVYDALKRNDAD</sequence>